<keyword evidence="1" id="KW-0732">Signal</keyword>
<dbReference type="STRING" id="29539.SAMN02745716_1829"/>
<feature type="signal peptide" evidence="1">
    <location>
        <begin position="1"/>
        <end position="23"/>
    </location>
</feature>
<organism evidence="2 3">
    <name type="scientific">Thermoleophilum album</name>
    <dbReference type="NCBI Taxonomy" id="29539"/>
    <lineage>
        <taxon>Bacteria</taxon>
        <taxon>Bacillati</taxon>
        <taxon>Actinomycetota</taxon>
        <taxon>Thermoleophilia</taxon>
        <taxon>Thermoleophilales</taxon>
        <taxon>Thermoleophilaceae</taxon>
        <taxon>Thermoleophilum</taxon>
    </lineage>
</organism>
<dbReference type="InterPro" id="IPR032710">
    <property type="entry name" value="NTF2-like_dom_sf"/>
</dbReference>
<reference evidence="3" key="1">
    <citation type="submission" date="2016-10" db="EMBL/GenBank/DDBJ databases">
        <authorList>
            <person name="Varghese N."/>
            <person name="Submissions S."/>
        </authorList>
    </citation>
    <scope>NUCLEOTIDE SEQUENCE [LARGE SCALE GENOMIC DNA]</scope>
    <source>
        <strain evidence="3">ATCC 35263</strain>
    </source>
</reference>
<dbReference type="OrthoDB" id="4464858at2"/>
<evidence type="ECO:0000313" key="3">
    <source>
        <dbReference type="Proteomes" id="UP000222056"/>
    </source>
</evidence>
<protein>
    <recommendedName>
        <fullName evidence="4">DUF4878 domain-containing protein</fullName>
    </recommendedName>
</protein>
<dbReference type="EMBL" id="FNWJ01000002">
    <property type="protein sequence ID" value="SEH15059.1"/>
    <property type="molecule type" value="Genomic_DNA"/>
</dbReference>
<sequence>MRPIRPRAGTALIFAALAFAGLAAGCGGKSEEEKARENLRAWLNAAVKGDAKRYCELLAEESRRTVERRGDCATIVKQQFETPGGRLLRGVVEVLAKSKKTSVSVDGDTARARITVTGLGSQERTVTLQMRKEDGEWRVLTARPQAGLGSGSSSSKR</sequence>
<name>A0A1H6FW93_THEAL</name>
<dbReference type="Proteomes" id="UP000222056">
    <property type="component" value="Unassembled WGS sequence"/>
</dbReference>
<keyword evidence="3" id="KW-1185">Reference proteome</keyword>
<dbReference type="PROSITE" id="PS51257">
    <property type="entry name" value="PROKAR_LIPOPROTEIN"/>
    <property type="match status" value="1"/>
</dbReference>
<dbReference type="RefSeq" id="WP_143038674.1">
    <property type="nucleotide sequence ID" value="NZ_FNWJ01000002.1"/>
</dbReference>
<evidence type="ECO:0008006" key="4">
    <source>
        <dbReference type="Google" id="ProtNLM"/>
    </source>
</evidence>
<feature type="chain" id="PRO_5039464309" description="DUF4878 domain-containing protein" evidence="1">
    <location>
        <begin position="24"/>
        <end position="157"/>
    </location>
</feature>
<accession>A0A1H6FW93</accession>
<evidence type="ECO:0000256" key="1">
    <source>
        <dbReference type="SAM" id="SignalP"/>
    </source>
</evidence>
<evidence type="ECO:0000313" key="2">
    <source>
        <dbReference type="EMBL" id="SEH15059.1"/>
    </source>
</evidence>
<dbReference type="Gene3D" id="3.10.450.50">
    <property type="match status" value="1"/>
</dbReference>
<gene>
    <name evidence="2" type="ORF">SAMN02745716_1829</name>
</gene>
<dbReference type="SUPFAM" id="SSF54427">
    <property type="entry name" value="NTF2-like"/>
    <property type="match status" value="1"/>
</dbReference>
<dbReference type="AlphaFoldDB" id="A0A1H6FW93"/>
<proteinExistence type="predicted"/>